<sequence length="111" mass="13107">MYGTCFKKSQTATSQISGFLTWQAEIRELYRNYFLIDLILNQSTKLSNESRSNFKYIKKGLMTALERFISELDEPKTRPYDAQKVIFSKHVSMIKQLNKSIDDLVTQHYFH</sequence>
<evidence type="ECO:0000313" key="2">
    <source>
        <dbReference type="Proteomes" id="UP000232883"/>
    </source>
</evidence>
<name>A0A2K8YVY6_9BACT</name>
<gene>
    <name evidence="1" type="ORF">CWM47_08110</name>
</gene>
<accession>A0A2K8YVY6</accession>
<protein>
    <submittedName>
        <fullName evidence="1">Uncharacterized protein</fullName>
    </submittedName>
</protein>
<dbReference type="KEGG" id="spir:CWM47_08110"/>
<keyword evidence="2" id="KW-1185">Reference proteome</keyword>
<dbReference type="AlphaFoldDB" id="A0A2K8YVY6"/>
<evidence type="ECO:0000313" key="1">
    <source>
        <dbReference type="EMBL" id="AUD01787.1"/>
    </source>
</evidence>
<reference evidence="1 2" key="1">
    <citation type="submission" date="2017-11" db="EMBL/GenBank/DDBJ databases">
        <title>Taxonomic description and genome sequences of Spirosoma HA7 sp. nov., isolated from pollen microhabitat of Corylus avellana.</title>
        <authorList>
            <person name="Ambika Manirajan B."/>
            <person name="Suarez C."/>
            <person name="Ratering S."/>
            <person name="Geissler-Plaum R."/>
            <person name="Cardinale M."/>
            <person name="Sylvia S."/>
        </authorList>
    </citation>
    <scope>NUCLEOTIDE SEQUENCE [LARGE SCALE GENOMIC DNA]</scope>
    <source>
        <strain evidence="1 2">HA7</strain>
    </source>
</reference>
<dbReference type="EMBL" id="CP025096">
    <property type="protein sequence ID" value="AUD01787.1"/>
    <property type="molecule type" value="Genomic_DNA"/>
</dbReference>
<proteinExistence type="predicted"/>
<dbReference type="Proteomes" id="UP000232883">
    <property type="component" value="Chromosome"/>
</dbReference>
<organism evidence="1 2">
    <name type="scientific">Spirosoma pollinicola</name>
    <dbReference type="NCBI Taxonomy" id="2057025"/>
    <lineage>
        <taxon>Bacteria</taxon>
        <taxon>Pseudomonadati</taxon>
        <taxon>Bacteroidota</taxon>
        <taxon>Cytophagia</taxon>
        <taxon>Cytophagales</taxon>
        <taxon>Cytophagaceae</taxon>
        <taxon>Spirosoma</taxon>
    </lineage>
</organism>